<dbReference type="InterPro" id="IPR000794">
    <property type="entry name" value="Beta-ketoacyl_synthase"/>
</dbReference>
<feature type="region of interest" description="Disordered" evidence="2">
    <location>
        <begin position="36"/>
        <end position="56"/>
    </location>
</feature>
<dbReference type="Proteomes" id="UP001597063">
    <property type="component" value="Unassembled WGS sequence"/>
</dbReference>
<feature type="region of interest" description="Disordered" evidence="2">
    <location>
        <begin position="351"/>
        <end position="371"/>
    </location>
</feature>
<feature type="region of interest" description="Disordered" evidence="2">
    <location>
        <begin position="248"/>
        <end position="274"/>
    </location>
</feature>
<accession>A0ABW2XVX7</accession>
<dbReference type="SUPFAM" id="SSF53901">
    <property type="entry name" value="Thiolase-like"/>
    <property type="match status" value="2"/>
</dbReference>
<organism evidence="4 5">
    <name type="scientific">Actinomadura fibrosa</name>
    <dbReference type="NCBI Taxonomy" id="111802"/>
    <lineage>
        <taxon>Bacteria</taxon>
        <taxon>Bacillati</taxon>
        <taxon>Actinomycetota</taxon>
        <taxon>Actinomycetes</taxon>
        <taxon>Streptosporangiales</taxon>
        <taxon>Thermomonosporaceae</taxon>
        <taxon>Actinomadura</taxon>
    </lineage>
</organism>
<keyword evidence="5" id="KW-1185">Reference proteome</keyword>
<dbReference type="InterPro" id="IPR016039">
    <property type="entry name" value="Thiolase-like"/>
</dbReference>
<proteinExistence type="predicted"/>
<dbReference type="PANTHER" id="PTHR11712:SF336">
    <property type="entry name" value="3-OXOACYL-[ACYL-CARRIER-PROTEIN] SYNTHASE, MITOCHONDRIAL"/>
    <property type="match status" value="1"/>
</dbReference>
<feature type="compositionally biased region" description="Low complexity" evidence="2">
    <location>
        <begin position="248"/>
        <end position="271"/>
    </location>
</feature>
<dbReference type="Gene3D" id="3.40.47.10">
    <property type="match status" value="1"/>
</dbReference>
<evidence type="ECO:0000259" key="3">
    <source>
        <dbReference type="Pfam" id="PF00109"/>
    </source>
</evidence>
<evidence type="ECO:0000256" key="2">
    <source>
        <dbReference type="SAM" id="MobiDB-lite"/>
    </source>
</evidence>
<dbReference type="PANTHER" id="PTHR11712">
    <property type="entry name" value="POLYKETIDE SYNTHASE-RELATED"/>
    <property type="match status" value="1"/>
</dbReference>
<evidence type="ECO:0000256" key="1">
    <source>
        <dbReference type="ARBA" id="ARBA00022679"/>
    </source>
</evidence>
<dbReference type="InterPro" id="IPR014030">
    <property type="entry name" value="Ketoacyl_synth_N"/>
</dbReference>
<evidence type="ECO:0000313" key="4">
    <source>
        <dbReference type="EMBL" id="MFD0689945.1"/>
    </source>
</evidence>
<dbReference type="Pfam" id="PF00109">
    <property type="entry name" value="ketoacyl-synt"/>
    <property type="match status" value="1"/>
</dbReference>
<dbReference type="EMBL" id="JBHTGP010000018">
    <property type="protein sequence ID" value="MFD0689945.1"/>
    <property type="molecule type" value="Genomic_DNA"/>
</dbReference>
<name>A0ABW2XVX7_9ACTN</name>
<keyword evidence="1" id="KW-0808">Transferase</keyword>
<reference evidence="5" key="1">
    <citation type="journal article" date="2019" name="Int. J. Syst. Evol. Microbiol.">
        <title>The Global Catalogue of Microorganisms (GCM) 10K type strain sequencing project: providing services to taxonomists for standard genome sequencing and annotation.</title>
        <authorList>
            <consortium name="The Broad Institute Genomics Platform"/>
            <consortium name="The Broad Institute Genome Sequencing Center for Infectious Disease"/>
            <person name="Wu L."/>
            <person name="Ma J."/>
        </authorList>
    </citation>
    <scope>NUCLEOTIDE SEQUENCE [LARGE SCALE GENOMIC DNA]</scope>
    <source>
        <strain evidence="5">JCM 9371</strain>
    </source>
</reference>
<protein>
    <submittedName>
        <fullName evidence="4">Beta-ketoacyl synthase N-terminal-like domain-containing protein</fullName>
    </submittedName>
</protein>
<evidence type="ECO:0000313" key="5">
    <source>
        <dbReference type="Proteomes" id="UP001597063"/>
    </source>
</evidence>
<sequence length="371" mass="36806">MTDLPTVSITGIGACTPWGEGAAATGLAGLLPEDLDTAALRPDPGGTAGDDDRGTRYRDRASDLALRAAGPALRDAGLAGLLLDDRDEEFAEAVATVVSTGYGALENVCAAVDTIDRHSSAALSPMTAHAMSSHVVGSWVTIRYGLRGPCLTLCDGPPSGIDALHWARNLIVMRRARAALVIGVEPDTAPVARLLGDAAPRFDGAAALILEPRDAALARGARPYADLGGYARRPDPAEAAAAALDTPADLWLPPEAPTRSPAPTTTPEAAFGAGGGEAARSVDLAVRLGRSAGALGVLQCAVAGLLIDGGAARSALACCGGAADEGAADGGAADGGAADGGAAALALLAPPGPVPGRAHAIATTEGREPPP</sequence>
<dbReference type="RefSeq" id="WP_378324985.1">
    <property type="nucleotide sequence ID" value="NZ_JBHTGP010000018.1"/>
</dbReference>
<feature type="domain" description="Beta-ketoacyl synthase-like N-terminal" evidence="3">
    <location>
        <begin position="55"/>
        <end position="193"/>
    </location>
</feature>
<gene>
    <name evidence="4" type="ORF">ACFQZM_36025</name>
</gene>
<comment type="caution">
    <text evidence="4">The sequence shown here is derived from an EMBL/GenBank/DDBJ whole genome shotgun (WGS) entry which is preliminary data.</text>
</comment>